<dbReference type="EMBL" id="NCKV01009253">
    <property type="protein sequence ID" value="RWS22285.1"/>
    <property type="molecule type" value="Genomic_DNA"/>
</dbReference>
<dbReference type="GO" id="GO:0005777">
    <property type="term" value="C:peroxisome"/>
    <property type="evidence" value="ECO:0007669"/>
    <property type="project" value="UniProtKB-SubCell"/>
</dbReference>
<dbReference type="Gene3D" id="3.40.462.20">
    <property type="match status" value="1"/>
</dbReference>
<evidence type="ECO:0000256" key="1">
    <source>
        <dbReference type="ARBA" id="ARBA00001974"/>
    </source>
</evidence>
<accession>A0A443S474</accession>
<organism evidence="10 11">
    <name type="scientific">Leptotrombidium deliense</name>
    <dbReference type="NCBI Taxonomy" id="299467"/>
    <lineage>
        <taxon>Eukaryota</taxon>
        <taxon>Metazoa</taxon>
        <taxon>Ecdysozoa</taxon>
        <taxon>Arthropoda</taxon>
        <taxon>Chelicerata</taxon>
        <taxon>Arachnida</taxon>
        <taxon>Acari</taxon>
        <taxon>Acariformes</taxon>
        <taxon>Trombidiformes</taxon>
        <taxon>Prostigmata</taxon>
        <taxon>Anystina</taxon>
        <taxon>Parasitengona</taxon>
        <taxon>Trombiculoidea</taxon>
        <taxon>Trombiculidae</taxon>
        <taxon>Leptotrombidium</taxon>
    </lineage>
</organism>
<dbReference type="GO" id="GO:0016491">
    <property type="term" value="F:oxidoreductase activity"/>
    <property type="evidence" value="ECO:0007669"/>
    <property type="project" value="UniProtKB-KW"/>
</dbReference>
<dbReference type="VEuPathDB" id="VectorBase:LDEU009755"/>
<dbReference type="InterPro" id="IPR050416">
    <property type="entry name" value="FAD-linked_Oxidoreductase"/>
</dbReference>
<dbReference type="GO" id="GO:0071949">
    <property type="term" value="F:FAD binding"/>
    <property type="evidence" value="ECO:0007669"/>
    <property type="project" value="InterPro"/>
</dbReference>
<dbReference type="PANTHER" id="PTHR42973">
    <property type="entry name" value="BINDING OXIDOREDUCTASE, PUTATIVE (AFU_ORTHOLOGUE AFUA_1G17690)-RELATED"/>
    <property type="match status" value="1"/>
</dbReference>
<sequence>MRFSKLSIVILFCSIFEFQTDYTSLKSCLRSKKSTAEVITRRDVTFNETNFQFIFDNQIQPLGFILVQSKKDVVKTVKCGRILNLHFTIRGGGHSYAKYSFGSNHSWIIDVSGLNKIKFNYRTKIVTVDSGLKLTDINNQLWKKFRYGVVSGTCGAVGVSGFSMGGGFGYHMRKYGLAVDQIVGIKMVTANGNVIKVNKNRNADLFWAIRGAGAAGFGVVTELKLKTFPAFSTFVWANLKYSLNNFSIVLIRWQQILKFRNCSTIGFRINRKVINQTSDSADNVMFTFVITDYRGENEQFETLKTFLPNVTDNDIKRGTYLEMLKDIDGKWSNCTSFLRQKSWFVSRYLSEKEIEMFVDLVRDRIYAGFAIEPCPSPESQPMRTETAYVHRDCVFMVKIRYYLKACDANTINNAILLDNEYYKGLNELANLLSFMDNGESYQNYEDDDLIEWRKRYYAENYDRLKMIKTKFDPINFFRFNHSISPM</sequence>
<gene>
    <name evidence="10" type="ORF">B4U80_11660</name>
</gene>
<feature type="chain" id="PRO_5019353079" evidence="8">
    <location>
        <begin position="21"/>
        <end position="486"/>
    </location>
</feature>
<feature type="domain" description="FAD-binding PCMH-type" evidence="9">
    <location>
        <begin position="57"/>
        <end position="230"/>
    </location>
</feature>
<dbReference type="Pfam" id="PF08031">
    <property type="entry name" value="BBE"/>
    <property type="match status" value="1"/>
</dbReference>
<dbReference type="OrthoDB" id="8250697at2759"/>
<evidence type="ECO:0000256" key="5">
    <source>
        <dbReference type="ARBA" id="ARBA00022827"/>
    </source>
</evidence>
<evidence type="ECO:0000256" key="4">
    <source>
        <dbReference type="ARBA" id="ARBA00022630"/>
    </source>
</evidence>
<dbReference type="InterPro" id="IPR016169">
    <property type="entry name" value="FAD-bd_PCMH_sub2"/>
</dbReference>
<dbReference type="InterPro" id="IPR036318">
    <property type="entry name" value="FAD-bd_PCMH-like_sf"/>
</dbReference>
<evidence type="ECO:0000256" key="2">
    <source>
        <dbReference type="ARBA" id="ARBA00004275"/>
    </source>
</evidence>
<dbReference type="Gene3D" id="3.30.465.10">
    <property type="match status" value="1"/>
</dbReference>
<comment type="caution">
    <text evidence="10">The sequence shown here is derived from an EMBL/GenBank/DDBJ whole genome shotgun (WGS) entry which is preliminary data.</text>
</comment>
<proteinExistence type="inferred from homology"/>
<evidence type="ECO:0000256" key="3">
    <source>
        <dbReference type="ARBA" id="ARBA00005466"/>
    </source>
</evidence>
<keyword evidence="4" id="KW-0285">Flavoprotein</keyword>
<name>A0A443S474_9ACAR</name>
<dbReference type="STRING" id="299467.A0A443S474"/>
<keyword evidence="6" id="KW-0560">Oxidoreductase</keyword>
<protein>
    <submittedName>
        <fullName evidence="10">FAD-linked oxidase-like protein</fullName>
    </submittedName>
</protein>
<evidence type="ECO:0000256" key="6">
    <source>
        <dbReference type="ARBA" id="ARBA00023002"/>
    </source>
</evidence>
<dbReference type="Proteomes" id="UP000288716">
    <property type="component" value="Unassembled WGS sequence"/>
</dbReference>
<comment type="cofactor">
    <cofactor evidence="1">
        <name>FAD</name>
        <dbReference type="ChEBI" id="CHEBI:57692"/>
    </cofactor>
</comment>
<evidence type="ECO:0000256" key="7">
    <source>
        <dbReference type="ARBA" id="ARBA00023140"/>
    </source>
</evidence>
<dbReference type="SUPFAM" id="SSF56176">
    <property type="entry name" value="FAD-binding/transporter-associated domain-like"/>
    <property type="match status" value="1"/>
</dbReference>
<dbReference type="Pfam" id="PF01565">
    <property type="entry name" value="FAD_binding_4"/>
    <property type="match status" value="1"/>
</dbReference>
<evidence type="ECO:0000256" key="8">
    <source>
        <dbReference type="SAM" id="SignalP"/>
    </source>
</evidence>
<keyword evidence="5" id="KW-0274">FAD</keyword>
<comment type="subcellular location">
    <subcellularLocation>
        <location evidence="2">Peroxisome</location>
    </subcellularLocation>
</comment>
<evidence type="ECO:0000313" key="11">
    <source>
        <dbReference type="Proteomes" id="UP000288716"/>
    </source>
</evidence>
<evidence type="ECO:0000259" key="9">
    <source>
        <dbReference type="PROSITE" id="PS51387"/>
    </source>
</evidence>
<keyword evidence="8" id="KW-0732">Signal</keyword>
<dbReference type="PANTHER" id="PTHR42973:SF39">
    <property type="entry name" value="FAD-BINDING PCMH-TYPE DOMAIN-CONTAINING PROTEIN"/>
    <property type="match status" value="1"/>
</dbReference>
<keyword evidence="11" id="KW-1185">Reference proteome</keyword>
<dbReference type="InterPro" id="IPR012951">
    <property type="entry name" value="BBE"/>
</dbReference>
<reference evidence="10 11" key="1">
    <citation type="journal article" date="2018" name="Gigascience">
        <title>Genomes of trombidid mites reveal novel predicted allergens and laterally-transferred genes associated with secondary metabolism.</title>
        <authorList>
            <person name="Dong X."/>
            <person name="Chaisiri K."/>
            <person name="Xia D."/>
            <person name="Armstrong S.D."/>
            <person name="Fang Y."/>
            <person name="Donnelly M.J."/>
            <person name="Kadowaki T."/>
            <person name="McGarry J.W."/>
            <person name="Darby A.C."/>
            <person name="Makepeace B.L."/>
        </authorList>
    </citation>
    <scope>NUCLEOTIDE SEQUENCE [LARGE SCALE GENOMIC DNA]</scope>
    <source>
        <strain evidence="10">UoL-UT</strain>
    </source>
</reference>
<dbReference type="PROSITE" id="PS51387">
    <property type="entry name" value="FAD_PCMH"/>
    <property type="match status" value="1"/>
</dbReference>
<dbReference type="InterPro" id="IPR016166">
    <property type="entry name" value="FAD-bd_PCMH"/>
</dbReference>
<keyword evidence="7" id="KW-0576">Peroxisome</keyword>
<dbReference type="AlphaFoldDB" id="A0A443S474"/>
<comment type="similarity">
    <text evidence="3">Belongs to the oxygen-dependent FAD-linked oxidoreductase family.</text>
</comment>
<feature type="signal peptide" evidence="8">
    <location>
        <begin position="1"/>
        <end position="20"/>
    </location>
</feature>
<dbReference type="InterPro" id="IPR006094">
    <property type="entry name" value="Oxid_FAD_bind_N"/>
</dbReference>
<evidence type="ECO:0000313" key="10">
    <source>
        <dbReference type="EMBL" id="RWS22285.1"/>
    </source>
</evidence>